<evidence type="ECO:0000256" key="7">
    <source>
        <dbReference type="ARBA" id="ARBA00023288"/>
    </source>
</evidence>
<dbReference type="SUPFAM" id="SSF48670">
    <property type="entry name" value="Transducin (heterotrimeric G protein), gamma chain"/>
    <property type="match status" value="1"/>
</dbReference>
<keyword evidence="8" id="KW-0636">Prenylation</keyword>
<evidence type="ECO:0000256" key="2">
    <source>
        <dbReference type="ARBA" id="ARBA00007431"/>
    </source>
</evidence>
<comment type="function">
    <text evidence="9">Guanine nucleotide-binding proteins (G proteins) are involved as a modulator or transducer in various transmembrane signaling systems. The beta and gamma chains are required for the GTPase activity, for replacement of GDP by GTP, and for G protein-effector interaction.</text>
</comment>
<comment type="similarity">
    <text evidence="2 9">Belongs to the G protein gamma family.</text>
</comment>
<accession>A0AAD9L6T8</accession>
<dbReference type="Pfam" id="PF00631">
    <property type="entry name" value="G-gamma"/>
    <property type="match status" value="1"/>
</dbReference>
<keyword evidence="5 9" id="KW-0472">Membrane</keyword>
<dbReference type="SMART" id="SM01224">
    <property type="entry name" value="G_gamma"/>
    <property type="match status" value="1"/>
</dbReference>
<evidence type="ECO:0000313" key="11">
    <source>
        <dbReference type="EMBL" id="KAK2183328.1"/>
    </source>
</evidence>
<evidence type="ECO:0000256" key="1">
    <source>
        <dbReference type="ARBA" id="ARBA00004342"/>
    </source>
</evidence>
<dbReference type="PANTHER" id="PTHR13809">
    <property type="entry name" value="GUANINE NUCLEOTIDE-BINDING PROTEIN GAMMA SUBUNIT"/>
    <property type="match status" value="1"/>
</dbReference>
<keyword evidence="6 9" id="KW-0807">Transducer</keyword>
<dbReference type="Gene3D" id="4.10.260.10">
    <property type="entry name" value="Transducin (heterotrimeric G protein), gamma chain"/>
    <property type="match status" value="1"/>
</dbReference>
<keyword evidence="12" id="KW-1185">Reference proteome</keyword>
<evidence type="ECO:0000256" key="4">
    <source>
        <dbReference type="ARBA" id="ARBA00022481"/>
    </source>
</evidence>
<comment type="caution">
    <text evidence="11">The sequence shown here is derived from an EMBL/GenBank/DDBJ whole genome shotgun (WGS) entry which is preliminary data.</text>
</comment>
<dbReference type="InterPro" id="IPR036284">
    <property type="entry name" value="GGL_sf"/>
</dbReference>
<keyword evidence="4" id="KW-0488">Methylation</keyword>
<comment type="subcellular location">
    <subcellularLocation>
        <location evidence="1 9">Cell membrane</location>
        <topology evidence="1 9">Lipid-anchor</topology>
        <orientation evidence="1 9">Cytoplasmic side</orientation>
    </subcellularLocation>
</comment>
<evidence type="ECO:0000313" key="12">
    <source>
        <dbReference type="Proteomes" id="UP001209878"/>
    </source>
</evidence>
<gene>
    <name evidence="11" type="ORF">NP493_315g03010</name>
</gene>
<evidence type="ECO:0000256" key="9">
    <source>
        <dbReference type="RuleBase" id="RU004973"/>
    </source>
</evidence>
<dbReference type="FunFam" id="4.10.260.10:FF:000001">
    <property type="entry name" value="Guanine nucleotide-binding protein subunit gamma"/>
    <property type="match status" value="1"/>
</dbReference>
<dbReference type="InterPro" id="IPR001770">
    <property type="entry name" value="G-protein_gamma"/>
</dbReference>
<organism evidence="11 12">
    <name type="scientific">Ridgeia piscesae</name>
    <name type="common">Tubeworm</name>
    <dbReference type="NCBI Taxonomy" id="27915"/>
    <lineage>
        <taxon>Eukaryota</taxon>
        <taxon>Metazoa</taxon>
        <taxon>Spiralia</taxon>
        <taxon>Lophotrochozoa</taxon>
        <taxon>Annelida</taxon>
        <taxon>Polychaeta</taxon>
        <taxon>Sedentaria</taxon>
        <taxon>Canalipalpata</taxon>
        <taxon>Sabellida</taxon>
        <taxon>Siboglinidae</taxon>
        <taxon>Ridgeia</taxon>
    </lineage>
</organism>
<dbReference type="GO" id="GO:0031681">
    <property type="term" value="F:G-protein beta-subunit binding"/>
    <property type="evidence" value="ECO:0007669"/>
    <property type="project" value="InterPro"/>
</dbReference>
<evidence type="ECO:0000259" key="10">
    <source>
        <dbReference type="PROSITE" id="PS50058"/>
    </source>
</evidence>
<dbReference type="CDD" id="cd00068">
    <property type="entry name" value="GGL"/>
    <property type="match status" value="1"/>
</dbReference>
<dbReference type="Proteomes" id="UP001209878">
    <property type="component" value="Unassembled WGS sequence"/>
</dbReference>
<dbReference type="InterPro" id="IPR015898">
    <property type="entry name" value="G-protein_gamma-like_dom"/>
</dbReference>
<dbReference type="PROSITE" id="PS50058">
    <property type="entry name" value="G_PROTEIN_GAMMA"/>
    <property type="match status" value="1"/>
</dbReference>
<dbReference type="EMBL" id="JAODUO010000315">
    <property type="protein sequence ID" value="KAK2183328.1"/>
    <property type="molecule type" value="Genomic_DNA"/>
</dbReference>
<dbReference type="GO" id="GO:0007186">
    <property type="term" value="P:G protein-coupled receptor signaling pathway"/>
    <property type="evidence" value="ECO:0007669"/>
    <property type="project" value="InterPro"/>
</dbReference>
<dbReference type="AlphaFoldDB" id="A0AAD9L6T8"/>
<evidence type="ECO:0000256" key="3">
    <source>
        <dbReference type="ARBA" id="ARBA00022475"/>
    </source>
</evidence>
<sequence length="70" mass="8102">MNKLHEGLQAQRKLVEQLRIESAVQRLPVSECVAEMVKYCERHQENDALMNGFAKQSDNPFREKAKCTLL</sequence>
<comment type="subunit">
    <text evidence="9">G proteins are composed of 3 units; alpha, beta and gamma.</text>
</comment>
<keyword evidence="3 9" id="KW-1003">Cell membrane</keyword>
<name>A0AAD9L6T8_RIDPI</name>
<feature type="domain" description="G protein gamma" evidence="10">
    <location>
        <begin position="1"/>
        <end position="70"/>
    </location>
</feature>
<evidence type="ECO:0000256" key="6">
    <source>
        <dbReference type="ARBA" id="ARBA00023224"/>
    </source>
</evidence>
<reference evidence="11" key="1">
    <citation type="journal article" date="2023" name="Mol. Biol. Evol.">
        <title>Third-Generation Sequencing Reveals the Adaptive Role of the Epigenome in Three Deep-Sea Polychaetes.</title>
        <authorList>
            <person name="Perez M."/>
            <person name="Aroh O."/>
            <person name="Sun Y."/>
            <person name="Lan Y."/>
            <person name="Juniper S.K."/>
            <person name="Young C.R."/>
            <person name="Angers B."/>
            <person name="Qian P.Y."/>
        </authorList>
    </citation>
    <scope>NUCLEOTIDE SEQUENCE</scope>
    <source>
        <strain evidence="11">R07B-5</strain>
    </source>
</reference>
<protein>
    <recommendedName>
        <fullName evidence="9">Guanine nucleotide-binding protein subunit gamma</fullName>
    </recommendedName>
</protein>
<keyword evidence="7 9" id="KW-0449">Lipoprotein</keyword>
<dbReference type="PRINTS" id="PR00321">
    <property type="entry name" value="GPROTEING"/>
</dbReference>
<dbReference type="GO" id="GO:0005834">
    <property type="term" value="C:heterotrimeric G-protein complex"/>
    <property type="evidence" value="ECO:0007669"/>
    <property type="project" value="InterPro"/>
</dbReference>
<proteinExistence type="inferred from homology"/>
<evidence type="ECO:0000256" key="8">
    <source>
        <dbReference type="ARBA" id="ARBA00023289"/>
    </source>
</evidence>
<evidence type="ECO:0000256" key="5">
    <source>
        <dbReference type="ARBA" id="ARBA00023136"/>
    </source>
</evidence>
<dbReference type="SMART" id="SM00224">
    <property type="entry name" value="GGL"/>
    <property type="match status" value="1"/>
</dbReference>